<keyword evidence="3" id="KW-1185">Reference proteome</keyword>
<accession>A0ABC8KFP7</accession>
<proteinExistence type="predicted"/>
<evidence type="ECO:0000256" key="1">
    <source>
        <dbReference type="SAM" id="MobiDB-lite"/>
    </source>
</evidence>
<reference evidence="2 3" key="1">
    <citation type="submission" date="2022-03" db="EMBL/GenBank/DDBJ databases">
        <authorList>
            <person name="Macdonald S."/>
            <person name="Ahmed S."/>
            <person name="Newling K."/>
        </authorList>
    </citation>
    <scope>NUCLEOTIDE SEQUENCE [LARGE SCALE GENOMIC DNA]</scope>
</reference>
<dbReference type="AlphaFoldDB" id="A0ABC8KFP7"/>
<comment type="caution">
    <text evidence="2">The sequence shown here is derived from an EMBL/GenBank/DDBJ whole genome shotgun (WGS) entry which is preliminary data.</text>
</comment>
<dbReference type="Proteomes" id="UP001642260">
    <property type="component" value="Unassembled WGS sequence"/>
</dbReference>
<evidence type="ECO:0000313" key="2">
    <source>
        <dbReference type="EMBL" id="CAH8357305.1"/>
    </source>
</evidence>
<protein>
    <submittedName>
        <fullName evidence="2">Uncharacterized protein</fullName>
    </submittedName>
</protein>
<gene>
    <name evidence="2" type="ORF">ERUC_LOCUS23060</name>
</gene>
<sequence length="131" mass="14145">MHPTTSSIPHCDGGPLKRPRFDLGHDMQSYVSRDTRTIGSNSGMYLRRVQTPSLPSKGVGRFNGVGGMGRPGGHNLYMPGVGVVFPPDFGRNGTRAIGFGQQDLAGWPSRERLPLPPDVSSTLLDFLLIAQ</sequence>
<evidence type="ECO:0000313" key="3">
    <source>
        <dbReference type="Proteomes" id="UP001642260"/>
    </source>
</evidence>
<feature type="region of interest" description="Disordered" evidence="1">
    <location>
        <begin position="1"/>
        <end position="22"/>
    </location>
</feature>
<organism evidence="2 3">
    <name type="scientific">Eruca vesicaria subsp. sativa</name>
    <name type="common">Garden rocket</name>
    <name type="synonym">Eruca sativa</name>
    <dbReference type="NCBI Taxonomy" id="29727"/>
    <lineage>
        <taxon>Eukaryota</taxon>
        <taxon>Viridiplantae</taxon>
        <taxon>Streptophyta</taxon>
        <taxon>Embryophyta</taxon>
        <taxon>Tracheophyta</taxon>
        <taxon>Spermatophyta</taxon>
        <taxon>Magnoliopsida</taxon>
        <taxon>eudicotyledons</taxon>
        <taxon>Gunneridae</taxon>
        <taxon>Pentapetalae</taxon>
        <taxon>rosids</taxon>
        <taxon>malvids</taxon>
        <taxon>Brassicales</taxon>
        <taxon>Brassicaceae</taxon>
        <taxon>Brassiceae</taxon>
        <taxon>Eruca</taxon>
    </lineage>
</organism>
<dbReference type="EMBL" id="CAKOAT010230709">
    <property type="protein sequence ID" value="CAH8357305.1"/>
    <property type="molecule type" value="Genomic_DNA"/>
</dbReference>
<name>A0ABC8KFP7_ERUVS</name>